<dbReference type="OrthoDB" id="15108at2"/>
<dbReference type="STRING" id="608538.HTH_1219"/>
<protein>
    <submittedName>
        <fullName evidence="1">Uncharacterized protein</fullName>
    </submittedName>
</protein>
<evidence type="ECO:0000313" key="2">
    <source>
        <dbReference type="Proteomes" id="UP000002574"/>
    </source>
</evidence>
<accession>D3DIM1</accession>
<dbReference type="KEGG" id="hte:Hydth_1211"/>
<dbReference type="EMBL" id="AP011112">
    <property type="protein sequence ID" value="BAI69673.1"/>
    <property type="molecule type" value="Genomic_DNA"/>
</dbReference>
<dbReference type="RefSeq" id="WP_012963853.1">
    <property type="nucleotide sequence ID" value="NC_013799.1"/>
</dbReference>
<keyword evidence="2" id="KW-1185">Reference proteome</keyword>
<dbReference type="AlphaFoldDB" id="D3DIM1"/>
<dbReference type="Proteomes" id="UP000002574">
    <property type="component" value="Chromosome"/>
</dbReference>
<proteinExistence type="predicted"/>
<name>D3DIM1_HYDTT</name>
<reference evidence="1 2" key="1">
    <citation type="journal article" date="2010" name="J. Bacteriol.">
        <title>Complete genome sequence of the thermophilic, obligately chemolithoautotrophic hydrogen-oxidizing bacterium Hydrogenobacter thermophilus TK-6.</title>
        <authorList>
            <person name="Arai H."/>
            <person name="Kanbe H."/>
            <person name="Ishii M."/>
            <person name="Igarashi Y."/>
        </authorList>
    </citation>
    <scope>NUCLEOTIDE SEQUENCE [LARGE SCALE GENOMIC DNA]</scope>
    <source>
        <strain evidence="2">DSM 6534 / IAM 12695 / TK-6 [Tokyo]</strain>
    </source>
</reference>
<gene>
    <name evidence="1" type="ordered locus">HTH_1219</name>
</gene>
<sequence length="139" mass="15952">MILLLLWVSLAFAAEFCIKPVENPYNEPYLNYALQKRVESAVLESGHSLKCGKDSIDILPLVKELREVPIAYTPYQRVSAYNLTLTVAIKDKKEERDFSFTVPYSLPTGGLGDLPRRQAIDDALGIIYIEFVQYFKRRY</sequence>
<evidence type="ECO:0000313" key="1">
    <source>
        <dbReference type="EMBL" id="BAI69673.1"/>
    </source>
</evidence>
<organism evidence="1 2">
    <name type="scientific">Hydrogenobacter thermophilus (strain DSM 6534 / IAM 12695 / TK-6)</name>
    <dbReference type="NCBI Taxonomy" id="608538"/>
    <lineage>
        <taxon>Bacteria</taxon>
        <taxon>Pseudomonadati</taxon>
        <taxon>Aquificota</taxon>
        <taxon>Aquificia</taxon>
        <taxon>Aquificales</taxon>
        <taxon>Aquificaceae</taxon>
        <taxon>Hydrogenobacter</taxon>
    </lineage>
</organism>
<dbReference type="KEGG" id="hth:HTH_1219"/>